<dbReference type="AlphaFoldDB" id="A0A0V0TZ34"/>
<organism evidence="1 2">
    <name type="scientific">Trichinella murrelli</name>
    <dbReference type="NCBI Taxonomy" id="144512"/>
    <lineage>
        <taxon>Eukaryota</taxon>
        <taxon>Metazoa</taxon>
        <taxon>Ecdysozoa</taxon>
        <taxon>Nematoda</taxon>
        <taxon>Enoplea</taxon>
        <taxon>Dorylaimia</taxon>
        <taxon>Trichinellida</taxon>
        <taxon>Trichinellidae</taxon>
        <taxon>Trichinella</taxon>
    </lineage>
</organism>
<reference evidence="1 2" key="1">
    <citation type="submission" date="2015-01" db="EMBL/GenBank/DDBJ databases">
        <title>Evolution of Trichinella species and genotypes.</title>
        <authorList>
            <person name="Korhonen P.K."/>
            <person name="Edoardo P."/>
            <person name="Giuseppe L.R."/>
            <person name="Gasser R.B."/>
        </authorList>
    </citation>
    <scope>NUCLEOTIDE SEQUENCE [LARGE SCALE GENOMIC DNA]</scope>
    <source>
        <strain evidence="1">ISS417</strain>
    </source>
</reference>
<protein>
    <submittedName>
        <fullName evidence="1">Uncharacterized protein</fullName>
    </submittedName>
</protein>
<name>A0A0V0TZ34_9BILA</name>
<dbReference type="EMBL" id="JYDJ01000100">
    <property type="protein sequence ID" value="KRX44274.1"/>
    <property type="molecule type" value="Genomic_DNA"/>
</dbReference>
<comment type="caution">
    <text evidence="1">The sequence shown here is derived from an EMBL/GenBank/DDBJ whole genome shotgun (WGS) entry which is preliminary data.</text>
</comment>
<evidence type="ECO:0000313" key="2">
    <source>
        <dbReference type="Proteomes" id="UP000055048"/>
    </source>
</evidence>
<sequence>MGSWVRLPASSTRCPLSLASVSGVSTCFAAQNSLYTQGANACKLVRLFSADIAIVSSSHSFVADQTQGLTSNDSQTAANGAMIPGLITLKTIDAFMILHQDLERRLRRFTFLHRSQDTGTSAWLSLLKLIKLTGKWAFTTFITFRIGIAVQENIPRALNIRLVIYGNRRLYDFASGSGTQIASFHILASISGCTLRRILHISRCGANLPI</sequence>
<dbReference type="Proteomes" id="UP000055048">
    <property type="component" value="Unassembled WGS sequence"/>
</dbReference>
<keyword evidence="2" id="KW-1185">Reference proteome</keyword>
<gene>
    <name evidence="1" type="ORF">T05_5887</name>
</gene>
<accession>A0A0V0TZ34</accession>
<proteinExistence type="predicted"/>
<evidence type="ECO:0000313" key="1">
    <source>
        <dbReference type="EMBL" id="KRX44274.1"/>
    </source>
</evidence>